<dbReference type="HOGENOM" id="CLU_074053_0_0_9"/>
<dbReference type="KEGG" id="cdc:CD196_1468"/>
<reference evidence="1 2" key="1">
    <citation type="journal article" date="2009" name="Genome Biol.">
        <title>Comparative genome and phenotypic analysis of Clostridium difficile 027 strains provides insight into the evolution of a hypervirulent bacterium.</title>
        <authorList>
            <person name="Stabler R.A."/>
            <person name="He M."/>
            <person name="Dawson L."/>
            <person name="Martin M."/>
            <person name="Valiente E."/>
            <person name="Corton C."/>
            <person name="Lawley T.D."/>
            <person name="Sebaihia M."/>
            <person name="Quail M.A."/>
            <person name="Rose G."/>
            <person name="Gerding D.N."/>
            <person name="Gibert M."/>
            <person name="Popoff M.R."/>
            <person name="Parkhill J."/>
            <person name="Dougan G."/>
            <person name="Wren B.W."/>
        </authorList>
    </citation>
    <scope>NUCLEOTIDE SEQUENCE [LARGE SCALE GENOMIC DNA]</scope>
    <source>
        <strain evidence="1 2">CD196</strain>
    </source>
</reference>
<dbReference type="Proteomes" id="UP000002068">
    <property type="component" value="Chromosome"/>
</dbReference>
<evidence type="ECO:0000313" key="1">
    <source>
        <dbReference type="EMBL" id="CBA62818.1"/>
    </source>
</evidence>
<accession>A0A0H3N242</accession>
<dbReference type="AlphaFoldDB" id="A0A0H3N242"/>
<dbReference type="EMBL" id="FN538970">
    <property type="protein sequence ID" value="CBA62818.1"/>
    <property type="molecule type" value="Genomic_DNA"/>
</dbReference>
<evidence type="ECO:0000313" key="2">
    <source>
        <dbReference type="Proteomes" id="UP000002068"/>
    </source>
</evidence>
<organism evidence="1 2">
    <name type="scientific">Clostridioides difficile (strain CD196)</name>
    <name type="common">Peptoclostridium difficile</name>
    <dbReference type="NCBI Taxonomy" id="645462"/>
    <lineage>
        <taxon>Bacteria</taxon>
        <taxon>Bacillati</taxon>
        <taxon>Bacillota</taxon>
        <taxon>Clostridia</taxon>
        <taxon>Peptostreptococcales</taxon>
        <taxon>Peptostreptococcaceae</taxon>
        <taxon>Clostridioides</taxon>
    </lineage>
</organism>
<dbReference type="RefSeq" id="WP_009888843.1">
    <property type="nucleotide sequence ID" value="NC_013315.1"/>
</dbReference>
<proteinExistence type="predicted"/>
<protein>
    <submittedName>
        <fullName evidence="1">Phage-related protein</fullName>
    </submittedName>
</protein>
<name>A0A0H3N242_CLODC</name>
<sequence>MEFESGIKLGKLTLIKYLGRNKHSKKVWLCQCECGNKVERVENNLKQSIKNEKPPHCGCSPNWKGQNKRFKDITGKTFGKLTVLKMSGKDKYSHNLWLCQCECGNRTITSTSALEQGKAQSCGCIRKEILLERSTTHNKSNDSLYRVYHRMIKRCTNKSNKDYNYYGGRGIEVCNEWLEDFINFYNWSIENGYRKGLTIDRINVNGNYEPSNCRWVTWEVQRNNKRNSIRVNYKGEMITLKQCAENLNVKYLFLYNQLVTKKIPLEEVIKNIGME</sequence>
<gene>
    <name evidence="1" type="ordered locus">CD196_1468</name>
</gene>